<evidence type="ECO:0000313" key="9">
    <source>
        <dbReference type="EMBL" id="KAJ8305632.1"/>
    </source>
</evidence>
<dbReference type="Pfam" id="PF24138">
    <property type="entry name" value="TPR_TNPO3_IPO13_2nd"/>
    <property type="match status" value="1"/>
</dbReference>
<keyword evidence="10" id="KW-1185">Reference proteome</keyword>
<sequence length="815" mass="92037">MDVQKCLLLLESLRVLPEEFFSANLTQYKRSVLRHELTKGLPDVLELLKELMNPNSPADVYDHSLRCFSSWVEFGVPLMEGEPVIVQVFNSLHNEALFDTAVDTLVNVFSHPDAHRFPYTIQKLLPHVLQLQTMFQKASEASNMDICQGLSQIIVAVAENHTKLIVESSICQEEGRRQNSMNLLQMVLACSSLPGHYPVDENSSNMPFTFWYLLQDDILASDAEKYRLLLPLYQPVFFSLIEILLIKVQYPPEEEYETWTAEEKEQFRCYRQDIGDTMMYSFSILREPLLGHLCSVLAGAVENSKITDLRWQVIEGIFFLFGSVAESVDLEENAYLPTLLSLLPKIPCSNVKFISTALYMIGSFGEWINCHPESLTSVIPLILQGLGNAEVATAATMSLKDVTRENLDHIQPYVNQIFTASKNALDGNILKARERIRLMSALGQVLSVLPFDDIMQYLNTLLTPVIQELGQLVKQEPTPAVRANISLKLNMLSWMVASLDTDRPTSENMEGQKQQEVKLDQPKPVFLVMQQVAPIVQELLSKWMNDASIVELVCELFKRSLRTLMDDFAPMATDTAQMLIQMYQTVPHAVILDLSKQLILLFSTDERFFSTLKVLLNSLCDKTLELYQKGLQNYTDVIEGFMNLMAQVLKKTKPLLADGTYNIPGLFQAGVQALALPEQHTVKAACSFLNEFLSVGSELPALKQVVNSDGHLLVDRILRAIGGESPRGVVDSLSDVLNALNKFYVEQTSKCMNDIIQTEGYPSNRVTLSDKEYFVKMVLRERGNKRKHREIVKEFALKCRGLYGTEYAAQISAIV</sequence>
<name>A0ABQ9EK40_TEGGR</name>
<dbReference type="PANTHER" id="PTHR12363:SF33">
    <property type="entry name" value="IMPORTIN-13"/>
    <property type="match status" value="1"/>
</dbReference>
<protein>
    <recommendedName>
        <fullName evidence="3">Importin-13</fullName>
    </recommendedName>
</protein>
<proteinExistence type="inferred from homology"/>
<dbReference type="SUPFAM" id="SSF48371">
    <property type="entry name" value="ARM repeat"/>
    <property type="match status" value="1"/>
</dbReference>
<evidence type="ECO:0000256" key="1">
    <source>
        <dbReference type="ARBA" id="ARBA00004123"/>
    </source>
</evidence>
<dbReference type="InterPro" id="IPR016024">
    <property type="entry name" value="ARM-type_fold"/>
</dbReference>
<evidence type="ECO:0000313" key="10">
    <source>
        <dbReference type="Proteomes" id="UP001217089"/>
    </source>
</evidence>
<organism evidence="9 10">
    <name type="scientific">Tegillarca granosa</name>
    <name type="common">Malaysian cockle</name>
    <name type="synonym">Anadara granosa</name>
    <dbReference type="NCBI Taxonomy" id="220873"/>
    <lineage>
        <taxon>Eukaryota</taxon>
        <taxon>Metazoa</taxon>
        <taxon>Spiralia</taxon>
        <taxon>Lophotrochozoa</taxon>
        <taxon>Mollusca</taxon>
        <taxon>Bivalvia</taxon>
        <taxon>Autobranchia</taxon>
        <taxon>Pteriomorphia</taxon>
        <taxon>Arcoida</taxon>
        <taxon>Arcoidea</taxon>
        <taxon>Arcidae</taxon>
        <taxon>Tegillarca</taxon>
    </lineage>
</organism>
<feature type="domain" description="Exportin-1/Importin-beta-like" evidence="8">
    <location>
        <begin position="3"/>
        <end position="105"/>
    </location>
</feature>
<dbReference type="InterPro" id="IPR058537">
    <property type="entry name" value="TPR_TNPO3_IPO13_4th"/>
</dbReference>
<accession>A0ABQ9EK40</accession>
<comment type="caution">
    <text evidence="9">The sequence shown here is derived from an EMBL/GenBank/DDBJ whole genome shotgun (WGS) entry which is preliminary data.</text>
</comment>
<evidence type="ECO:0000259" key="8">
    <source>
        <dbReference type="Pfam" id="PF08389"/>
    </source>
</evidence>
<dbReference type="Pfam" id="PF18773">
    <property type="entry name" value="Importin_rep"/>
    <property type="match status" value="1"/>
</dbReference>
<dbReference type="InterPro" id="IPR040709">
    <property type="entry name" value="Importin_rep_1"/>
</dbReference>
<dbReference type="PANTHER" id="PTHR12363">
    <property type="entry name" value="TRANSPORTIN 3 AND IMPORTIN 13"/>
    <property type="match status" value="1"/>
</dbReference>
<evidence type="ECO:0000256" key="4">
    <source>
        <dbReference type="ARBA" id="ARBA00022448"/>
    </source>
</evidence>
<dbReference type="Pfam" id="PF24140">
    <property type="entry name" value="TPR_TNPO3_IPO13_3rd"/>
    <property type="match status" value="1"/>
</dbReference>
<dbReference type="Proteomes" id="UP001217089">
    <property type="component" value="Unassembled WGS sequence"/>
</dbReference>
<reference evidence="9 10" key="1">
    <citation type="submission" date="2022-12" db="EMBL/GenBank/DDBJ databases">
        <title>Chromosome-level genome of Tegillarca granosa.</title>
        <authorList>
            <person name="Kim J."/>
        </authorList>
    </citation>
    <scope>NUCLEOTIDE SEQUENCE [LARGE SCALE GENOMIC DNA]</scope>
    <source>
        <strain evidence="9">Teg-2019</strain>
        <tissue evidence="9">Adductor muscle</tissue>
    </source>
</reference>
<evidence type="ECO:0000256" key="7">
    <source>
        <dbReference type="ARBA" id="ARBA00023242"/>
    </source>
</evidence>
<gene>
    <name evidence="9" type="ORF">KUTeg_016177</name>
</gene>
<dbReference type="InterPro" id="IPR040520">
    <property type="entry name" value="Importin_rep_3"/>
</dbReference>
<dbReference type="InterPro" id="IPR057942">
    <property type="entry name" value="TPR_TNPO3_IPO13_3rd"/>
</dbReference>
<dbReference type="InterPro" id="IPR011989">
    <property type="entry name" value="ARM-like"/>
</dbReference>
<keyword evidence="4" id="KW-0813">Transport</keyword>
<keyword evidence="6" id="KW-0653">Protein transport</keyword>
<evidence type="ECO:0000256" key="3">
    <source>
        <dbReference type="ARBA" id="ARBA00016020"/>
    </source>
</evidence>
<evidence type="ECO:0000256" key="5">
    <source>
        <dbReference type="ARBA" id="ARBA00022737"/>
    </source>
</evidence>
<comment type="subcellular location">
    <subcellularLocation>
        <location evidence="1">Nucleus</location>
    </subcellularLocation>
</comment>
<dbReference type="EMBL" id="JARBDR010000813">
    <property type="protein sequence ID" value="KAJ8305632.1"/>
    <property type="molecule type" value="Genomic_DNA"/>
</dbReference>
<keyword evidence="5" id="KW-0677">Repeat</keyword>
<dbReference type="Pfam" id="PF18806">
    <property type="entry name" value="Importin_rep_3"/>
    <property type="match status" value="1"/>
</dbReference>
<evidence type="ECO:0000256" key="2">
    <source>
        <dbReference type="ARBA" id="ARBA00007991"/>
    </source>
</evidence>
<keyword evidence="7" id="KW-0539">Nucleus</keyword>
<dbReference type="InterPro" id="IPR051345">
    <property type="entry name" value="Importin_beta-like_NTR"/>
</dbReference>
<dbReference type="Gene3D" id="1.25.10.10">
    <property type="entry name" value="Leucine-rich Repeat Variant"/>
    <property type="match status" value="1"/>
</dbReference>
<dbReference type="Pfam" id="PF08389">
    <property type="entry name" value="Xpo1"/>
    <property type="match status" value="1"/>
</dbReference>
<evidence type="ECO:0000256" key="6">
    <source>
        <dbReference type="ARBA" id="ARBA00022927"/>
    </source>
</evidence>
<dbReference type="InterPro" id="IPR013598">
    <property type="entry name" value="Exportin-1/Importin-b-like"/>
</dbReference>
<dbReference type="Pfam" id="PF24139">
    <property type="entry name" value="TPR_TNPO3_IPO13_4th"/>
    <property type="match status" value="1"/>
</dbReference>
<comment type="similarity">
    <text evidence="2">Belongs to the importin beta family.</text>
</comment>
<dbReference type="InterPro" id="IPR057941">
    <property type="entry name" value="TPR_TNPO3_IPO13_2nd"/>
</dbReference>